<evidence type="ECO:0000259" key="3">
    <source>
        <dbReference type="Pfam" id="PF00725"/>
    </source>
</evidence>
<dbReference type="Pfam" id="PF02737">
    <property type="entry name" value="3HCDH_N"/>
    <property type="match status" value="1"/>
</dbReference>
<comment type="caution">
    <text evidence="5">The sequence shown here is derived from an EMBL/GenBank/DDBJ whole genome shotgun (WGS) entry which is preliminary data.</text>
</comment>
<dbReference type="PANTHER" id="PTHR48075:SF10">
    <property type="entry name" value="DEHYDROGENASE, PUTATIVE (AFU_ORTHOLOGUE AFUA_5G10070)-RELATED"/>
    <property type="match status" value="1"/>
</dbReference>
<dbReference type="GO" id="GO:0006631">
    <property type="term" value="P:fatty acid metabolic process"/>
    <property type="evidence" value="ECO:0007669"/>
    <property type="project" value="InterPro"/>
</dbReference>
<reference evidence="5" key="1">
    <citation type="journal article" date="2023" name="Mol. Phylogenet. Evol.">
        <title>Genome-scale phylogeny and comparative genomics of the fungal order Sordariales.</title>
        <authorList>
            <person name="Hensen N."/>
            <person name="Bonometti L."/>
            <person name="Westerberg I."/>
            <person name="Brannstrom I.O."/>
            <person name="Guillou S."/>
            <person name="Cros-Aarteil S."/>
            <person name="Calhoun S."/>
            <person name="Haridas S."/>
            <person name="Kuo A."/>
            <person name="Mondo S."/>
            <person name="Pangilinan J."/>
            <person name="Riley R."/>
            <person name="LaButti K."/>
            <person name="Andreopoulos B."/>
            <person name="Lipzen A."/>
            <person name="Chen C."/>
            <person name="Yan M."/>
            <person name="Daum C."/>
            <person name="Ng V."/>
            <person name="Clum A."/>
            <person name="Steindorff A."/>
            <person name="Ohm R.A."/>
            <person name="Martin F."/>
            <person name="Silar P."/>
            <person name="Natvig D.O."/>
            <person name="Lalanne C."/>
            <person name="Gautier V."/>
            <person name="Ament-Velasquez S.L."/>
            <person name="Kruys A."/>
            <person name="Hutchinson M.I."/>
            <person name="Powell A.J."/>
            <person name="Barry K."/>
            <person name="Miller A.N."/>
            <person name="Grigoriev I.V."/>
            <person name="Debuchy R."/>
            <person name="Gladieux P."/>
            <person name="Hiltunen Thoren M."/>
            <person name="Johannesson H."/>
        </authorList>
    </citation>
    <scope>NUCLEOTIDE SEQUENCE</scope>
    <source>
        <strain evidence="5">PSN309</strain>
    </source>
</reference>
<dbReference type="SUPFAM" id="SSF63825">
    <property type="entry name" value="YWTD domain"/>
    <property type="match status" value="1"/>
</dbReference>
<dbReference type="Gene3D" id="3.40.50.720">
    <property type="entry name" value="NAD(P)-binding Rossmann-like Domain"/>
    <property type="match status" value="1"/>
</dbReference>
<organism evidence="5 6">
    <name type="scientific">Podospora australis</name>
    <dbReference type="NCBI Taxonomy" id="1536484"/>
    <lineage>
        <taxon>Eukaryota</taxon>
        <taxon>Fungi</taxon>
        <taxon>Dikarya</taxon>
        <taxon>Ascomycota</taxon>
        <taxon>Pezizomycotina</taxon>
        <taxon>Sordariomycetes</taxon>
        <taxon>Sordariomycetidae</taxon>
        <taxon>Sordariales</taxon>
        <taxon>Podosporaceae</taxon>
        <taxon>Podospora</taxon>
    </lineage>
</organism>
<dbReference type="InterPro" id="IPR008927">
    <property type="entry name" value="6-PGluconate_DH-like_C_sf"/>
</dbReference>
<evidence type="ECO:0000313" key="6">
    <source>
        <dbReference type="Proteomes" id="UP001302126"/>
    </source>
</evidence>
<dbReference type="Pfam" id="PF00725">
    <property type="entry name" value="3HCDH"/>
    <property type="match status" value="1"/>
</dbReference>
<feature type="non-terminal residue" evidence="5">
    <location>
        <position position="1"/>
    </location>
</feature>
<dbReference type="InterPro" id="IPR013328">
    <property type="entry name" value="6PGD_dom2"/>
</dbReference>
<sequence>ASVWSLPENYRNRHVAILGAGVLGRRMACCWLSGGYNVHVRDPAPEQLQDCLAYAEAELHNYPKHDHVIPGKLQVFEDLSGAVAGAWLVIEAVPEKLPLKISTFAELEELAPKDAILATNSSSYASSQMLAGLKDDATKARILNTHYFMPPQAMAVELMTSGYTHPDVFPFMVQRQHEAGTHPYVARKESTGFIINRIWAAVKREVLTVLAEGVSVPEEIDALWKEVLAKGVGPCRMMDHVGLDTVALIEQHYVNERGLSPELTVDFLKINYLDKGKLGTKSPNGVTQPQLTASSPLPASAPSSPLPTVEIPQQTLPSLPSLPPVVETTTTYQPTIYALDAGLASSHPSVTSGQILSLTPSLSPSFPGEFSPTPTPLLKNLALPDGITYDSSSQTLFFTTMGENPSLPDGAVHSFVLNDPTNLSRITLIPSTSDLIHTPKQIVCEPLSQKLYIADREGMRIVRCNYDGSDVETLVQNLDLDLLGPTGGSPEENWIVGIAVAPELGKLYWTQKGPSKGGKGKIFCADIHHLMLGGELGETPLVRTDIVCLVENLPEPIDLAWDAAERYLYWTDRGELPRGNTLNRMKLGEDGLPLGGQMTKTVVEIVARGFHEAIGLALDGERGCVYVADLGGSVYKVDLRGEGKKEVVYREEGRAFTGLVVV</sequence>
<dbReference type="Proteomes" id="UP001302126">
    <property type="component" value="Unassembled WGS sequence"/>
</dbReference>
<accession>A0AAN6WLG1</accession>
<keyword evidence="6" id="KW-1185">Reference proteome</keyword>
<dbReference type="InterPro" id="IPR011042">
    <property type="entry name" value="6-blade_b-propeller_TolB-like"/>
</dbReference>
<dbReference type="InterPro" id="IPR000033">
    <property type="entry name" value="LDLR_classB_rpt"/>
</dbReference>
<dbReference type="InterPro" id="IPR036291">
    <property type="entry name" value="NAD(P)-bd_dom_sf"/>
</dbReference>
<name>A0AAN6WLG1_9PEZI</name>
<dbReference type="GO" id="GO:0016616">
    <property type="term" value="F:oxidoreductase activity, acting on the CH-OH group of donors, NAD or NADP as acceptor"/>
    <property type="evidence" value="ECO:0007669"/>
    <property type="project" value="InterPro"/>
</dbReference>
<dbReference type="EMBL" id="MU864509">
    <property type="protein sequence ID" value="KAK4184034.1"/>
    <property type="molecule type" value="Genomic_DNA"/>
</dbReference>
<dbReference type="InterPro" id="IPR006176">
    <property type="entry name" value="3-OHacyl-CoA_DH_NAD-bd"/>
</dbReference>
<feature type="compositionally biased region" description="Polar residues" evidence="2">
    <location>
        <begin position="281"/>
        <end position="290"/>
    </location>
</feature>
<evidence type="ECO:0000313" key="5">
    <source>
        <dbReference type="EMBL" id="KAK4184034.1"/>
    </source>
</evidence>
<feature type="domain" description="3-hydroxyacyl-CoA dehydrogenase NAD binding" evidence="4">
    <location>
        <begin position="14"/>
        <end position="186"/>
    </location>
</feature>
<feature type="compositionally biased region" description="Low complexity" evidence="2">
    <location>
        <begin position="291"/>
        <end position="307"/>
    </location>
</feature>
<evidence type="ECO:0000256" key="1">
    <source>
        <dbReference type="ARBA" id="ARBA00023002"/>
    </source>
</evidence>
<dbReference type="InterPro" id="IPR006108">
    <property type="entry name" value="3HC_DH_C"/>
</dbReference>
<protein>
    <recommendedName>
        <fullName evidence="7">Dehydrogenase</fullName>
    </recommendedName>
</protein>
<dbReference type="SUPFAM" id="SSF48179">
    <property type="entry name" value="6-phosphogluconate dehydrogenase C-terminal domain-like"/>
    <property type="match status" value="1"/>
</dbReference>
<dbReference type="Gene3D" id="2.120.10.30">
    <property type="entry name" value="TolB, C-terminal domain"/>
    <property type="match status" value="2"/>
</dbReference>
<evidence type="ECO:0000256" key="2">
    <source>
        <dbReference type="SAM" id="MobiDB-lite"/>
    </source>
</evidence>
<gene>
    <name evidence="5" type="ORF">QBC35DRAFT_541498</name>
</gene>
<reference evidence="5" key="2">
    <citation type="submission" date="2023-05" db="EMBL/GenBank/DDBJ databases">
        <authorList>
            <consortium name="Lawrence Berkeley National Laboratory"/>
            <person name="Steindorff A."/>
            <person name="Hensen N."/>
            <person name="Bonometti L."/>
            <person name="Westerberg I."/>
            <person name="Brannstrom I.O."/>
            <person name="Guillou S."/>
            <person name="Cros-Aarteil S."/>
            <person name="Calhoun S."/>
            <person name="Haridas S."/>
            <person name="Kuo A."/>
            <person name="Mondo S."/>
            <person name="Pangilinan J."/>
            <person name="Riley R."/>
            <person name="Labutti K."/>
            <person name="Andreopoulos B."/>
            <person name="Lipzen A."/>
            <person name="Chen C."/>
            <person name="Yanf M."/>
            <person name="Daum C."/>
            <person name="Ng V."/>
            <person name="Clum A."/>
            <person name="Ohm R."/>
            <person name="Martin F."/>
            <person name="Silar P."/>
            <person name="Natvig D."/>
            <person name="Lalanne C."/>
            <person name="Gautier V."/>
            <person name="Ament-Velasquez S.L."/>
            <person name="Kruys A."/>
            <person name="Hutchinson M.I."/>
            <person name="Powell A.J."/>
            <person name="Barry K."/>
            <person name="Miller A.N."/>
            <person name="Grigoriev I.V."/>
            <person name="Debuchy R."/>
            <person name="Gladieux P."/>
            <person name="Thoren M.H."/>
            <person name="Johannesson H."/>
        </authorList>
    </citation>
    <scope>NUCLEOTIDE SEQUENCE</scope>
    <source>
        <strain evidence="5">PSN309</strain>
    </source>
</reference>
<dbReference type="PANTHER" id="PTHR48075">
    <property type="entry name" value="3-HYDROXYACYL-COA DEHYDROGENASE FAMILY PROTEIN"/>
    <property type="match status" value="1"/>
</dbReference>
<dbReference type="AlphaFoldDB" id="A0AAN6WLG1"/>
<dbReference type="SUPFAM" id="SSF51735">
    <property type="entry name" value="NAD(P)-binding Rossmann-fold domains"/>
    <property type="match status" value="1"/>
</dbReference>
<feature type="non-terminal residue" evidence="5">
    <location>
        <position position="662"/>
    </location>
</feature>
<feature type="region of interest" description="Disordered" evidence="2">
    <location>
        <begin position="279"/>
        <end position="307"/>
    </location>
</feature>
<dbReference type="GO" id="GO:0070403">
    <property type="term" value="F:NAD+ binding"/>
    <property type="evidence" value="ECO:0007669"/>
    <property type="project" value="InterPro"/>
</dbReference>
<dbReference type="Gene3D" id="1.10.1040.10">
    <property type="entry name" value="N-(1-d-carboxylethyl)-l-norvaline Dehydrogenase, domain 2"/>
    <property type="match status" value="1"/>
</dbReference>
<evidence type="ECO:0000259" key="4">
    <source>
        <dbReference type="Pfam" id="PF02737"/>
    </source>
</evidence>
<feature type="domain" description="3-hydroxyacyl-CoA dehydrogenase C-terminal" evidence="3">
    <location>
        <begin position="192"/>
        <end position="286"/>
    </location>
</feature>
<keyword evidence="1" id="KW-0560">Oxidoreductase</keyword>
<proteinExistence type="predicted"/>
<evidence type="ECO:0008006" key="7">
    <source>
        <dbReference type="Google" id="ProtNLM"/>
    </source>
</evidence>
<dbReference type="SMART" id="SM00135">
    <property type="entry name" value="LY"/>
    <property type="match status" value="4"/>
</dbReference>